<dbReference type="GO" id="GO:0003700">
    <property type="term" value="F:DNA-binding transcription factor activity"/>
    <property type="evidence" value="ECO:0007669"/>
    <property type="project" value="InterPro"/>
</dbReference>
<dbReference type="EMBL" id="SMFZ01000001">
    <property type="protein sequence ID" value="TCK25779.1"/>
    <property type="molecule type" value="Genomic_DNA"/>
</dbReference>
<dbReference type="InterPro" id="IPR050204">
    <property type="entry name" value="AraC_XylS_family_regulators"/>
</dbReference>
<dbReference type="GO" id="GO:0043565">
    <property type="term" value="F:sequence-specific DNA binding"/>
    <property type="evidence" value="ECO:0007669"/>
    <property type="project" value="InterPro"/>
</dbReference>
<comment type="caution">
    <text evidence="5">The sequence shown here is derived from an EMBL/GenBank/DDBJ whole genome shotgun (WGS) entry which is preliminary data.</text>
</comment>
<dbReference type="InterPro" id="IPR018060">
    <property type="entry name" value="HTH_AraC"/>
</dbReference>
<dbReference type="InterPro" id="IPR035418">
    <property type="entry name" value="AraC-bd_2"/>
</dbReference>
<dbReference type="InterPro" id="IPR018062">
    <property type="entry name" value="HTH_AraC-typ_CS"/>
</dbReference>
<evidence type="ECO:0000259" key="4">
    <source>
        <dbReference type="PROSITE" id="PS01124"/>
    </source>
</evidence>
<sequence length="330" mass="35969">MHVDAHGPAGTSRFHTADLDEARECTSRTFSRHDVRLVGGNGLDFRLDLARSQRLTVGQMAYGAEATVQGPPMEQCYHLNLPMTGTISAAQHGVRRTFSGGDAAIIFRPGEPFVVLMSSDSWQYHLKLPKETLEAHASKLAGARAVGDIEFDLTFDLTTTHGRALLATVGLLYDEFSREDGLARLPAACRELESAAMTSVLMTVPSQLTTGVGTVPARTRRSRIREVMDYVDDRAGSDVTTADLAAMAGMSLRALQAGFHDVAGVSPTAYLRAARLDRVHADLTAGASVTDAATRWGFYHLGRFAQHYRRRFGMLPSDTARRTGPPRRRP</sequence>
<gene>
    <name evidence="5" type="ORF">EV378_1601</name>
</gene>
<keyword evidence="2" id="KW-0238">DNA-binding</keyword>
<organism evidence="5 6">
    <name type="scientific">Pseudonocardia endophytica</name>
    <dbReference type="NCBI Taxonomy" id="401976"/>
    <lineage>
        <taxon>Bacteria</taxon>
        <taxon>Bacillati</taxon>
        <taxon>Actinomycetota</taxon>
        <taxon>Actinomycetes</taxon>
        <taxon>Pseudonocardiales</taxon>
        <taxon>Pseudonocardiaceae</taxon>
        <taxon>Pseudonocardia</taxon>
    </lineage>
</organism>
<dbReference type="SUPFAM" id="SSF46689">
    <property type="entry name" value="Homeodomain-like"/>
    <property type="match status" value="2"/>
</dbReference>
<dbReference type="PROSITE" id="PS00041">
    <property type="entry name" value="HTH_ARAC_FAMILY_1"/>
    <property type="match status" value="1"/>
</dbReference>
<evidence type="ECO:0000313" key="5">
    <source>
        <dbReference type="EMBL" id="TCK25779.1"/>
    </source>
</evidence>
<protein>
    <submittedName>
        <fullName evidence="5">AraC family transcriptional regulator</fullName>
    </submittedName>
</protein>
<dbReference type="InterPro" id="IPR009057">
    <property type="entry name" value="Homeodomain-like_sf"/>
</dbReference>
<dbReference type="OrthoDB" id="5464689at2"/>
<dbReference type="Pfam" id="PF14525">
    <property type="entry name" value="AraC_binding_2"/>
    <property type="match status" value="1"/>
</dbReference>
<evidence type="ECO:0000256" key="2">
    <source>
        <dbReference type="ARBA" id="ARBA00023125"/>
    </source>
</evidence>
<dbReference type="Gene3D" id="1.10.10.60">
    <property type="entry name" value="Homeodomain-like"/>
    <property type="match status" value="1"/>
</dbReference>
<dbReference type="AlphaFoldDB" id="A0A4R1I028"/>
<dbReference type="PROSITE" id="PS01124">
    <property type="entry name" value="HTH_ARAC_FAMILY_2"/>
    <property type="match status" value="1"/>
</dbReference>
<dbReference type="PANTHER" id="PTHR46796">
    <property type="entry name" value="HTH-TYPE TRANSCRIPTIONAL ACTIVATOR RHAS-RELATED"/>
    <property type="match status" value="1"/>
</dbReference>
<feature type="domain" description="HTH araC/xylS-type" evidence="4">
    <location>
        <begin position="225"/>
        <end position="322"/>
    </location>
</feature>
<accession>A0A4R1I028</accession>
<evidence type="ECO:0000313" key="6">
    <source>
        <dbReference type="Proteomes" id="UP000295560"/>
    </source>
</evidence>
<dbReference type="Proteomes" id="UP000295560">
    <property type="component" value="Unassembled WGS sequence"/>
</dbReference>
<name>A0A4R1I028_PSEEN</name>
<reference evidence="5 6" key="1">
    <citation type="submission" date="2019-03" db="EMBL/GenBank/DDBJ databases">
        <title>Sequencing the genomes of 1000 actinobacteria strains.</title>
        <authorList>
            <person name="Klenk H.-P."/>
        </authorList>
    </citation>
    <scope>NUCLEOTIDE SEQUENCE [LARGE SCALE GENOMIC DNA]</scope>
    <source>
        <strain evidence="5 6">DSM 44969</strain>
    </source>
</reference>
<keyword evidence="6" id="KW-1185">Reference proteome</keyword>
<proteinExistence type="predicted"/>
<keyword evidence="1" id="KW-0805">Transcription regulation</keyword>
<evidence type="ECO:0000256" key="3">
    <source>
        <dbReference type="ARBA" id="ARBA00023163"/>
    </source>
</evidence>
<dbReference type="RefSeq" id="WP_132422256.1">
    <property type="nucleotide sequence ID" value="NZ_SMFZ01000001.1"/>
</dbReference>
<dbReference type="SMART" id="SM00342">
    <property type="entry name" value="HTH_ARAC"/>
    <property type="match status" value="1"/>
</dbReference>
<keyword evidence="3" id="KW-0804">Transcription</keyword>
<evidence type="ECO:0000256" key="1">
    <source>
        <dbReference type="ARBA" id="ARBA00023015"/>
    </source>
</evidence>
<dbReference type="PANTHER" id="PTHR46796:SF12">
    <property type="entry name" value="HTH-TYPE DNA-BINDING TRANSCRIPTIONAL ACTIVATOR EUTR"/>
    <property type="match status" value="1"/>
</dbReference>
<dbReference type="Pfam" id="PF12833">
    <property type="entry name" value="HTH_18"/>
    <property type="match status" value="1"/>
</dbReference>